<feature type="transmembrane region" description="Helical" evidence="1">
    <location>
        <begin position="171"/>
        <end position="191"/>
    </location>
</feature>
<dbReference type="EMBL" id="JAJEPR010000016">
    <property type="protein sequence ID" value="MCC2190226.1"/>
    <property type="molecule type" value="Genomic_DNA"/>
</dbReference>
<keyword evidence="1" id="KW-0472">Membrane</keyword>
<dbReference type="Pfam" id="PF02592">
    <property type="entry name" value="Vut_1"/>
    <property type="match status" value="1"/>
</dbReference>
<feature type="transmembrane region" description="Helical" evidence="1">
    <location>
        <begin position="20"/>
        <end position="39"/>
    </location>
</feature>
<gene>
    <name evidence="2" type="ORF">LKD71_10480</name>
</gene>
<comment type="caution">
    <text evidence="2">The sequence shown here is derived from an EMBL/GenBank/DDBJ whole genome shotgun (WGS) entry which is preliminary data.</text>
</comment>
<accession>A0AAE3J6W8</accession>
<evidence type="ECO:0000256" key="1">
    <source>
        <dbReference type="SAM" id="Phobius"/>
    </source>
</evidence>
<keyword evidence="3" id="KW-1185">Reference proteome</keyword>
<dbReference type="RefSeq" id="WP_227615358.1">
    <property type="nucleotide sequence ID" value="NZ_JAJEPR010000016.1"/>
</dbReference>
<dbReference type="PANTHER" id="PTHR34300">
    <property type="entry name" value="QUEUOSINE PRECURSOR TRANSPORTER-RELATED"/>
    <property type="match status" value="1"/>
</dbReference>
<feature type="transmembrane region" description="Helical" evidence="1">
    <location>
        <begin position="45"/>
        <end position="66"/>
    </location>
</feature>
<feature type="transmembrane region" description="Helical" evidence="1">
    <location>
        <begin position="130"/>
        <end position="150"/>
    </location>
</feature>
<organism evidence="2 3">
    <name type="scientific">Fusicatenibacter faecihominis</name>
    <dbReference type="NCBI Taxonomy" id="2881276"/>
    <lineage>
        <taxon>Bacteria</taxon>
        <taxon>Bacillati</taxon>
        <taxon>Bacillota</taxon>
        <taxon>Clostridia</taxon>
        <taxon>Lachnospirales</taxon>
        <taxon>Lachnospiraceae</taxon>
        <taxon>Fusicatenibacter</taxon>
    </lineage>
</organism>
<dbReference type="PANTHER" id="PTHR34300:SF2">
    <property type="entry name" value="QUEUOSINE PRECURSOR TRANSPORTER-RELATED"/>
    <property type="match status" value="1"/>
</dbReference>
<sequence>MNQGKNQGLLAELKLLLRSVPSLTVTVFIVATISMNLLANKSINLPFSWLALDCGIIVSWIIFLCMDMITRRFGPKAATMLSVVSIAVNLGMCLVFYLGSLIPGIWGESYVDGSETVINTALNHTFGGTWYVLLGSTIAFFVSAVVNNFVNWYIGRTIRKDQGFAVYACRTYISTGIGQFVDNLIFALIVSHNFFGWTLTQCIMCAFTGAIVELLCEIVFSPIGYRISNRWKEEGVGNEYLAKYPVKE</sequence>
<evidence type="ECO:0000313" key="3">
    <source>
        <dbReference type="Proteomes" id="UP001197875"/>
    </source>
</evidence>
<keyword evidence="1" id="KW-0812">Transmembrane</keyword>
<keyword evidence="1" id="KW-1133">Transmembrane helix</keyword>
<proteinExistence type="predicted"/>
<feature type="transmembrane region" description="Helical" evidence="1">
    <location>
        <begin position="78"/>
        <end position="99"/>
    </location>
</feature>
<name>A0AAE3J6W8_9FIRM</name>
<evidence type="ECO:0000313" key="2">
    <source>
        <dbReference type="EMBL" id="MCC2190226.1"/>
    </source>
</evidence>
<protein>
    <submittedName>
        <fullName evidence="2">VUT family protein</fullName>
    </submittedName>
</protein>
<dbReference type="AlphaFoldDB" id="A0AAE3J6W8"/>
<reference evidence="2 3" key="1">
    <citation type="submission" date="2021-10" db="EMBL/GenBank/DDBJ databases">
        <title>Anaerobic single-cell dispensing facilitates the cultivation of human gut bacteria.</title>
        <authorList>
            <person name="Afrizal A."/>
        </authorList>
    </citation>
    <scope>NUCLEOTIDE SEQUENCE [LARGE SCALE GENOMIC DNA]</scope>
    <source>
        <strain evidence="2 3">CLA-AA-H277</strain>
    </source>
</reference>
<feature type="transmembrane region" description="Helical" evidence="1">
    <location>
        <begin position="197"/>
        <end position="220"/>
    </location>
</feature>
<dbReference type="Proteomes" id="UP001197875">
    <property type="component" value="Unassembled WGS sequence"/>
</dbReference>
<dbReference type="InterPro" id="IPR003744">
    <property type="entry name" value="YhhQ"/>
</dbReference>